<gene>
    <name evidence="1" type="ORF">TSAR_001377</name>
</gene>
<evidence type="ECO:0000313" key="1">
    <source>
        <dbReference type="EMBL" id="OXU21615.1"/>
    </source>
</evidence>
<organism evidence="1 2">
    <name type="scientific">Trichomalopsis sarcophagae</name>
    <dbReference type="NCBI Taxonomy" id="543379"/>
    <lineage>
        <taxon>Eukaryota</taxon>
        <taxon>Metazoa</taxon>
        <taxon>Ecdysozoa</taxon>
        <taxon>Arthropoda</taxon>
        <taxon>Hexapoda</taxon>
        <taxon>Insecta</taxon>
        <taxon>Pterygota</taxon>
        <taxon>Neoptera</taxon>
        <taxon>Endopterygota</taxon>
        <taxon>Hymenoptera</taxon>
        <taxon>Apocrita</taxon>
        <taxon>Proctotrupomorpha</taxon>
        <taxon>Chalcidoidea</taxon>
        <taxon>Pteromalidae</taxon>
        <taxon>Pteromalinae</taxon>
        <taxon>Trichomalopsis</taxon>
    </lineage>
</organism>
<reference evidence="1 2" key="1">
    <citation type="journal article" date="2017" name="Curr. Biol.">
        <title>The Evolution of Venom by Co-option of Single-Copy Genes.</title>
        <authorList>
            <person name="Martinson E.O."/>
            <person name="Mrinalini"/>
            <person name="Kelkar Y.D."/>
            <person name="Chang C.H."/>
            <person name="Werren J.H."/>
        </authorList>
    </citation>
    <scope>NUCLEOTIDE SEQUENCE [LARGE SCALE GENOMIC DNA]</scope>
    <source>
        <strain evidence="1 2">Alberta</strain>
        <tissue evidence="1">Whole body</tissue>
    </source>
</reference>
<accession>A0A232ETD1</accession>
<name>A0A232ETD1_9HYME</name>
<comment type="caution">
    <text evidence="1">The sequence shown here is derived from an EMBL/GenBank/DDBJ whole genome shotgun (WGS) entry which is preliminary data.</text>
</comment>
<dbReference type="EMBL" id="NNAY01002288">
    <property type="protein sequence ID" value="OXU21615.1"/>
    <property type="molecule type" value="Genomic_DNA"/>
</dbReference>
<dbReference type="AlphaFoldDB" id="A0A232ETD1"/>
<dbReference type="Proteomes" id="UP000215335">
    <property type="component" value="Unassembled WGS sequence"/>
</dbReference>
<evidence type="ECO:0000313" key="2">
    <source>
        <dbReference type="Proteomes" id="UP000215335"/>
    </source>
</evidence>
<sequence length="76" mass="8789">MRPTKLKLHASVISKTKFRCGFFFESFIIILYPKYVMDRTVGLVLNGHILSSPAHANAVALWCFSDNRLYFFFISI</sequence>
<keyword evidence="2" id="KW-1185">Reference proteome</keyword>
<protein>
    <submittedName>
        <fullName evidence="1">Uncharacterized protein</fullName>
    </submittedName>
</protein>
<proteinExistence type="predicted"/>